<keyword evidence="3" id="KW-1185">Reference proteome</keyword>
<keyword evidence="2" id="KW-0808">Transferase</keyword>
<accession>A0A6N9Q5I9</accession>
<dbReference type="GO" id="GO:1990189">
    <property type="term" value="F:protein N-terminal-serine acetyltransferase activity"/>
    <property type="evidence" value="ECO:0007669"/>
    <property type="project" value="TreeGrafter"/>
</dbReference>
<dbReference type="Proteomes" id="UP000448943">
    <property type="component" value="Unassembled WGS sequence"/>
</dbReference>
<dbReference type="Pfam" id="PF13302">
    <property type="entry name" value="Acetyltransf_3"/>
    <property type="match status" value="1"/>
</dbReference>
<name>A0A6N9Q5I9_9BACL</name>
<gene>
    <name evidence="2" type="ORF">ERL59_14140</name>
</gene>
<dbReference type="AlphaFoldDB" id="A0A6N9Q5I9"/>
<organism evidence="2 3">
    <name type="scientific">Chengkuizengella marina</name>
    <dbReference type="NCBI Taxonomy" id="2507566"/>
    <lineage>
        <taxon>Bacteria</taxon>
        <taxon>Bacillati</taxon>
        <taxon>Bacillota</taxon>
        <taxon>Bacilli</taxon>
        <taxon>Bacillales</taxon>
        <taxon>Paenibacillaceae</taxon>
        <taxon>Chengkuizengella</taxon>
    </lineage>
</organism>
<dbReference type="InterPro" id="IPR051908">
    <property type="entry name" value="Ribosomal_N-acetyltransferase"/>
</dbReference>
<dbReference type="InterPro" id="IPR000182">
    <property type="entry name" value="GNAT_dom"/>
</dbReference>
<reference evidence="2 3" key="1">
    <citation type="submission" date="2019-01" db="EMBL/GenBank/DDBJ databases">
        <title>Chengkuizengella sp. nov., isolated from deep-sea sediment of East Pacific Ocean.</title>
        <authorList>
            <person name="Yang J."/>
            <person name="Lai Q."/>
            <person name="Shao Z."/>
        </authorList>
    </citation>
    <scope>NUCLEOTIDE SEQUENCE [LARGE SCALE GENOMIC DNA]</scope>
    <source>
        <strain evidence="2 3">YPA3-1-1</strain>
    </source>
</reference>
<feature type="domain" description="N-acetyltransferase" evidence="1">
    <location>
        <begin position="12"/>
        <end position="176"/>
    </location>
</feature>
<dbReference type="RefSeq" id="WP_160646892.1">
    <property type="nucleotide sequence ID" value="NZ_SIJB01000029.1"/>
</dbReference>
<dbReference type="OrthoDB" id="9784707at2"/>
<evidence type="ECO:0000313" key="2">
    <source>
        <dbReference type="EMBL" id="NBI30087.1"/>
    </source>
</evidence>
<dbReference type="PANTHER" id="PTHR43441:SF12">
    <property type="entry name" value="RIBOSOMAL N-ACETYLTRANSFERASE YDAF-RELATED"/>
    <property type="match status" value="1"/>
</dbReference>
<dbReference type="InterPro" id="IPR016181">
    <property type="entry name" value="Acyl_CoA_acyltransferase"/>
</dbReference>
<dbReference type="GO" id="GO:0005737">
    <property type="term" value="C:cytoplasm"/>
    <property type="evidence" value="ECO:0007669"/>
    <property type="project" value="TreeGrafter"/>
</dbReference>
<dbReference type="Gene3D" id="3.40.630.30">
    <property type="match status" value="1"/>
</dbReference>
<dbReference type="SUPFAM" id="SSF55729">
    <property type="entry name" value="Acyl-CoA N-acyltransferases (Nat)"/>
    <property type="match status" value="1"/>
</dbReference>
<evidence type="ECO:0000313" key="3">
    <source>
        <dbReference type="Proteomes" id="UP000448943"/>
    </source>
</evidence>
<dbReference type="GO" id="GO:0008999">
    <property type="term" value="F:protein-N-terminal-alanine acetyltransferase activity"/>
    <property type="evidence" value="ECO:0007669"/>
    <property type="project" value="TreeGrafter"/>
</dbReference>
<proteinExistence type="predicted"/>
<protein>
    <submittedName>
        <fullName evidence="2">N-acetyltransferase</fullName>
    </submittedName>
</protein>
<comment type="caution">
    <text evidence="2">The sequence shown here is derived from an EMBL/GenBank/DDBJ whole genome shotgun (WGS) entry which is preliminary data.</text>
</comment>
<evidence type="ECO:0000259" key="1">
    <source>
        <dbReference type="PROSITE" id="PS51186"/>
    </source>
</evidence>
<sequence length="181" mass="21171">MFKHIIEDHLDIRILELRHAEQLFDLVSCNQDYLAEWLPWVKGNNTIDHTKGFIEAALQKFANNDGIDCGVFFNDRIAGCISLHRLDWLNKKTSIGYWLDESLQGKGIMTKACRAMINYSFHDLQLNRIEIRAGVNNLKSRTIPERLGFDLEGTIRKAEWVNNRYIHHVVYGLLKEDWKNE</sequence>
<dbReference type="PANTHER" id="PTHR43441">
    <property type="entry name" value="RIBOSOMAL-PROTEIN-SERINE ACETYLTRANSFERASE"/>
    <property type="match status" value="1"/>
</dbReference>
<dbReference type="EMBL" id="SIJB01000029">
    <property type="protein sequence ID" value="NBI30087.1"/>
    <property type="molecule type" value="Genomic_DNA"/>
</dbReference>
<dbReference type="PROSITE" id="PS51186">
    <property type="entry name" value="GNAT"/>
    <property type="match status" value="1"/>
</dbReference>